<evidence type="ECO:0000313" key="5">
    <source>
        <dbReference type="Proteomes" id="UP000531950"/>
    </source>
</evidence>
<dbReference type="GO" id="GO:0016614">
    <property type="term" value="F:oxidoreductase activity, acting on CH-OH group of donors"/>
    <property type="evidence" value="ECO:0007669"/>
    <property type="project" value="InterPro"/>
</dbReference>
<dbReference type="RefSeq" id="WP_177076674.1">
    <property type="nucleotide sequence ID" value="NZ_JACARG010000011.1"/>
</dbReference>
<dbReference type="AlphaFoldDB" id="A0A7Y8JNQ3"/>
<evidence type="ECO:0000256" key="1">
    <source>
        <dbReference type="ARBA" id="ARBA00010790"/>
    </source>
</evidence>
<dbReference type="InterPro" id="IPR036188">
    <property type="entry name" value="FAD/NAD-bd_sf"/>
</dbReference>
<feature type="non-terminal residue" evidence="4">
    <location>
        <position position="1"/>
    </location>
</feature>
<comment type="similarity">
    <text evidence="1">Belongs to the GMC oxidoreductase family.</text>
</comment>
<organism evidence="4 5">
    <name type="scientific">Pseudomonas yamanorum</name>
    <dbReference type="NCBI Taxonomy" id="515393"/>
    <lineage>
        <taxon>Bacteria</taxon>
        <taxon>Pseudomonadati</taxon>
        <taxon>Pseudomonadota</taxon>
        <taxon>Gammaproteobacteria</taxon>
        <taxon>Pseudomonadales</taxon>
        <taxon>Pseudomonadaceae</taxon>
        <taxon>Pseudomonas</taxon>
    </lineage>
</organism>
<accession>A0A7Y8JNQ3</accession>
<dbReference type="GO" id="GO:0050660">
    <property type="term" value="F:flavin adenine dinucleotide binding"/>
    <property type="evidence" value="ECO:0007669"/>
    <property type="project" value="InterPro"/>
</dbReference>
<evidence type="ECO:0000313" key="4">
    <source>
        <dbReference type="EMBL" id="NWE12645.1"/>
    </source>
</evidence>
<gene>
    <name evidence="4" type="ORF">HX822_06820</name>
</gene>
<name>A0A7Y8JNQ3_9PSED</name>
<protein>
    <recommendedName>
        <fullName evidence="3">Glucose-methanol-choline oxidoreductase C-terminal domain-containing protein</fullName>
    </recommendedName>
</protein>
<keyword evidence="2" id="KW-0560">Oxidoreductase</keyword>
<dbReference type="InterPro" id="IPR012132">
    <property type="entry name" value="GMC_OxRdtase"/>
</dbReference>
<dbReference type="EMBL" id="JACARG010000011">
    <property type="protein sequence ID" value="NWE12645.1"/>
    <property type="molecule type" value="Genomic_DNA"/>
</dbReference>
<reference evidence="4 5" key="1">
    <citation type="submission" date="2020-04" db="EMBL/GenBank/DDBJ databases">
        <title>Molecular characterization of pseudomonads from Agaricus bisporus reveal novel blotch 2 pathogens in Western Europe.</title>
        <authorList>
            <person name="Taparia T."/>
            <person name="Krijger M."/>
            <person name="Haynes E."/>
            <person name="Elpinstone J.G."/>
            <person name="Noble R."/>
            <person name="Van Der Wolf J."/>
        </authorList>
    </citation>
    <scope>NUCLEOTIDE SEQUENCE [LARGE SCALE GENOMIC DNA]</scope>
    <source>
        <strain evidence="4 5">IPO3782</strain>
    </source>
</reference>
<evidence type="ECO:0000256" key="2">
    <source>
        <dbReference type="ARBA" id="ARBA00023002"/>
    </source>
</evidence>
<evidence type="ECO:0000259" key="3">
    <source>
        <dbReference type="Pfam" id="PF05199"/>
    </source>
</evidence>
<dbReference type="Proteomes" id="UP000531950">
    <property type="component" value="Unassembled WGS sequence"/>
</dbReference>
<sequence length="46" mass="4869">KRLKVHGLQGLRIVDASIFPNVTSGNTHAAVLMVAEKGADLILQDA</sequence>
<dbReference type="PANTHER" id="PTHR11552:SF147">
    <property type="entry name" value="CHOLINE DEHYDROGENASE, MITOCHONDRIAL"/>
    <property type="match status" value="1"/>
</dbReference>
<dbReference type="Gene3D" id="3.50.50.60">
    <property type="entry name" value="FAD/NAD(P)-binding domain"/>
    <property type="match status" value="1"/>
</dbReference>
<feature type="domain" description="Glucose-methanol-choline oxidoreductase C-terminal" evidence="3">
    <location>
        <begin position="2"/>
        <end position="35"/>
    </location>
</feature>
<proteinExistence type="inferred from homology"/>
<dbReference type="PANTHER" id="PTHR11552">
    <property type="entry name" value="GLUCOSE-METHANOL-CHOLINE GMC OXIDOREDUCTASE"/>
    <property type="match status" value="1"/>
</dbReference>
<comment type="caution">
    <text evidence="4">The sequence shown here is derived from an EMBL/GenBank/DDBJ whole genome shotgun (WGS) entry which is preliminary data.</text>
</comment>
<dbReference type="InterPro" id="IPR007867">
    <property type="entry name" value="GMC_OxRtase_C"/>
</dbReference>
<dbReference type="Pfam" id="PF05199">
    <property type="entry name" value="GMC_oxred_C"/>
    <property type="match status" value="1"/>
</dbReference>
<dbReference type="SUPFAM" id="SSF51905">
    <property type="entry name" value="FAD/NAD(P)-binding domain"/>
    <property type="match status" value="1"/>
</dbReference>